<keyword evidence="9" id="KW-1133">Transmembrane helix</keyword>
<evidence type="ECO:0000256" key="9">
    <source>
        <dbReference type="SAM" id="Phobius"/>
    </source>
</evidence>
<dbReference type="InterPro" id="IPR011712">
    <property type="entry name" value="Sig_transdc_His_kin_sub3_dim/P"/>
</dbReference>
<evidence type="ECO:0000256" key="1">
    <source>
        <dbReference type="ARBA" id="ARBA00000085"/>
    </source>
</evidence>
<dbReference type="AlphaFoldDB" id="A0A8J3ZRY0"/>
<keyword evidence="8" id="KW-0902">Two-component regulatory system</keyword>
<dbReference type="InterPro" id="IPR025828">
    <property type="entry name" value="Put_sensor_dom"/>
</dbReference>
<dbReference type="EMBL" id="BOPH01000049">
    <property type="protein sequence ID" value="GIJ68819.1"/>
    <property type="molecule type" value="Genomic_DNA"/>
</dbReference>
<evidence type="ECO:0000313" key="12">
    <source>
        <dbReference type="EMBL" id="GIJ68819.1"/>
    </source>
</evidence>
<feature type="transmembrane region" description="Helical" evidence="9">
    <location>
        <begin position="187"/>
        <end position="206"/>
    </location>
</feature>
<gene>
    <name evidence="12" type="ORF">Voc01_037360</name>
</gene>
<evidence type="ECO:0000256" key="6">
    <source>
        <dbReference type="ARBA" id="ARBA00022777"/>
    </source>
</evidence>
<comment type="catalytic activity">
    <reaction evidence="1">
        <text>ATP + protein L-histidine = ADP + protein N-phospho-L-histidine.</text>
        <dbReference type="EC" id="2.7.13.3"/>
    </reaction>
</comment>
<keyword evidence="5" id="KW-0547">Nucleotide-binding</keyword>
<dbReference type="InterPro" id="IPR036890">
    <property type="entry name" value="HATPase_C_sf"/>
</dbReference>
<evidence type="ECO:0000256" key="8">
    <source>
        <dbReference type="ARBA" id="ARBA00023012"/>
    </source>
</evidence>
<evidence type="ECO:0000256" key="7">
    <source>
        <dbReference type="ARBA" id="ARBA00022840"/>
    </source>
</evidence>
<dbReference type="GO" id="GO:0005524">
    <property type="term" value="F:ATP binding"/>
    <property type="evidence" value="ECO:0007669"/>
    <property type="project" value="UniProtKB-KW"/>
</dbReference>
<feature type="domain" description="Signal transduction histidine kinase subgroup 3 dimerisation and phosphoacceptor" evidence="10">
    <location>
        <begin position="242"/>
        <end position="309"/>
    </location>
</feature>
<sequence length="444" mass="48089">MDGVERLWWFELPAHVFRRGELWRALRAALIALPVAVLSLAGNLVLFVLTVVSLVLIPLPFIGFTLFPVVTTVTRGVMGVHRRMASWVGVDIPRPYRPVPPNTPFGTLRRFRFAMKDPAVWLDFAWLIPGAISGFVLGLLALVPTVYGLEGVLHIPLVVYGLTGSWGYGVVWPFDNWFEAWTSVPQGALLLTIGLTTAPFLMWVHMKFASFFLSPTGNSALKERVQVLTDTRAETVDAQAAELRRIERDLHDGAQAQLVSLSMNIGLAEELIRRDPEAAIKLLEEARESSGTALNELRHLVRGIHPPVLAERGLEGAVRALALAVPATVTVDVELRGRLEAPVESAAYFAVAEVLANIAKHSNARTAWVHMRHDDGLLTIGVGDDGDGGADPTGGTGLRGIERRLAAFDGTMMVSSPPGGPTVVTMELPCTLSSPKTSPSSETA</sequence>
<dbReference type="Pfam" id="PF07730">
    <property type="entry name" value="HisKA_3"/>
    <property type="match status" value="1"/>
</dbReference>
<dbReference type="Gene3D" id="3.30.565.10">
    <property type="entry name" value="Histidine kinase-like ATPase, C-terminal domain"/>
    <property type="match status" value="1"/>
</dbReference>
<name>A0A8J3ZRY0_9ACTN</name>
<dbReference type="EC" id="2.7.13.3" evidence="2"/>
<dbReference type="PANTHER" id="PTHR24421">
    <property type="entry name" value="NITRATE/NITRITE SENSOR PROTEIN NARX-RELATED"/>
    <property type="match status" value="1"/>
</dbReference>
<evidence type="ECO:0000256" key="4">
    <source>
        <dbReference type="ARBA" id="ARBA00022679"/>
    </source>
</evidence>
<comment type="caution">
    <text evidence="12">The sequence shown here is derived from an EMBL/GenBank/DDBJ whole genome shotgun (WGS) entry which is preliminary data.</text>
</comment>
<keyword evidence="4" id="KW-0808">Transferase</keyword>
<dbReference type="GO" id="GO:0046983">
    <property type="term" value="F:protein dimerization activity"/>
    <property type="evidence" value="ECO:0007669"/>
    <property type="project" value="InterPro"/>
</dbReference>
<keyword evidence="13" id="KW-1185">Reference proteome</keyword>
<keyword evidence="7" id="KW-0067">ATP-binding</keyword>
<evidence type="ECO:0000256" key="2">
    <source>
        <dbReference type="ARBA" id="ARBA00012438"/>
    </source>
</evidence>
<dbReference type="Proteomes" id="UP000635606">
    <property type="component" value="Unassembled WGS sequence"/>
</dbReference>
<dbReference type="Gene3D" id="1.20.5.1930">
    <property type="match status" value="1"/>
</dbReference>
<keyword evidence="9" id="KW-0472">Membrane</keyword>
<reference evidence="12" key="1">
    <citation type="submission" date="2021-01" db="EMBL/GenBank/DDBJ databases">
        <title>Whole genome shotgun sequence of Virgisporangium ochraceum NBRC 16418.</title>
        <authorList>
            <person name="Komaki H."/>
            <person name="Tamura T."/>
        </authorList>
    </citation>
    <scope>NUCLEOTIDE SEQUENCE</scope>
    <source>
        <strain evidence="12">NBRC 16418</strain>
    </source>
</reference>
<feature type="transmembrane region" description="Helical" evidence="9">
    <location>
        <begin position="28"/>
        <end position="49"/>
    </location>
</feature>
<keyword evidence="3" id="KW-0597">Phosphoprotein</keyword>
<feature type="transmembrane region" description="Helical" evidence="9">
    <location>
        <begin position="55"/>
        <end position="74"/>
    </location>
</feature>
<dbReference type="SUPFAM" id="SSF55874">
    <property type="entry name" value="ATPase domain of HSP90 chaperone/DNA topoisomerase II/histidine kinase"/>
    <property type="match status" value="1"/>
</dbReference>
<accession>A0A8J3ZRY0</accession>
<keyword evidence="9" id="KW-0812">Transmembrane</keyword>
<organism evidence="12 13">
    <name type="scientific">Virgisporangium ochraceum</name>
    <dbReference type="NCBI Taxonomy" id="65505"/>
    <lineage>
        <taxon>Bacteria</taxon>
        <taxon>Bacillati</taxon>
        <taxon>Actinomycetota</taxon>
        <taxon>Actinomycetes</taxon>
        <taxon>Micromonosporales</taxon>
        <taxon>Micromonosporaceae</taxon>
        <taxon>Virgisporangium</taxon>
    </lineage>
</organism>
<evidence type="ECO:0000313" key="13">
    <source>
        <dbReference type="Proteomes" id="UP000635606"/>
    </source>
</evidence>
<evidence type="ECO:0000256" key="3">
    <source>
        <dbReference type="ARBA" id="ARBA00022553"/>
    </source>
</evidence>
<keyword evidence="6 12" id="KW-0418">Kinase</keyword>
<dbReference type="GO" id="GO:0000155">
    <property type="term" value="F:phosphorelay sensor kinase activity"/>
    <property type="evidence" value="ECO:0007669"/>
    <property type="project" value="InterPro"/>
</dbReference>
<proteinExistence type="predicted"/>
<evidence type="ECO:0000259" key="11">
    <source>
        <dbReference type="Pfam" id="PF13796"/>
    </source>
</evidence>
<feature type="transmembrane region" description="Helical" evidence="9">
    <location>
        <begin position="155"/>
        <end position="175"/>
    </location>
</feature>
<evidence type="ECO:0000259" key="10">
    <source>
        <dbReference type="Pfam" id="PF07730"/>
    </source>
</evidence>
<dbReference type="GO" id="GO:0016020">
    <property type="term" value="C:membrane"/>
    <property type="evidence" value="ECO:0007669"/>
    <property type="project" value="InterPro"/>
</dbReference>
<dbReference type="PANTHER" id="PTHR24421:SF10">
    <property type="entry name" value="NITRATE_NITRITE SENSOR PROTEIN NARQ"/>
    <property type="match status" value="1"/>
</dbReference>
<dbReference type="Pfam" id="PF13796">
    <property type="entry name" value="Sensor"/>
    <property type="match status" value="1"/>
</dbReference>
<feature type="transmembrane region" description="Helical" evidence="9">
    <location>
        <begin position="119"/>
        <end position="143"/>
    </location>
</feature>
<evidence type="ECO:0000256" key="5">
    <source>
        <dbReference type="ARBA" id="ARBA00022741"/>
    </source>
</evidence>
<feature type="domain" description="Putative sensor" evidence="11">
    <location>
        <begin position="31"/>
        <end position="212"/>
    </location>
</feature>
<dbReference type="InterPro" id="IPR050482">
    <property type="entry name" value="Sensor_HK_TwoCompSys"/>
</dbReference>
<protein>
    <recommendedName>
        <fullName evidence="2">histidine kinase</fullName>
        <ecNumber evidence="2">2.7.13.3</ecNumber>
    </recommendedName>
</protein>